<evidence type="ECO:0000313" key="12">
    <source>
        <dbReference type="EMBL" id="KAG7766126.1"/>
    </source>
</evidence>
<evidence type="ECO:0000256" key="7">
    <source>
        <dbReference type="ARBA" id="ARBA00040376"/>
    </source>
</evidence>
<dbReference type="Proteomes" id="UP000697297">
    <property type="component" value="Unassembled WGS sequence"/>
</dbReference>
<evidence type="ECO:0000313" key="14">
    <source>
        <dbReference type="Proteomes" id="UP000738402"/>
    </source>
</evidence>
<accession>A0AAN6HYE3</accession>
<organism evidence="11 14">
    <name type="scientific">Ogataea haglerorum</name>
    <dbReference type="NCBI Taxonomy" id="1937702"/>
    <lineage>
        <taxon>Eukaryota</taxon>
        <taxon>Fungi</taxon>
        <taxon>Dikarya</taxon>
        <taxon>Ascomycota</taxon>
        <taxon>Saccharomycotina</taxon>
        <taxon>Pichiomycetes</taxon>
        <taxon>Pichiales</taxon>
        <taxon>Pichiaceae</taxon>
        <taxon>Ogataea</taxon>
    </lineage>
</organism>
<evidence type="ECO:0000259" key="10">
    <source>
        <dbReference type="PROSITE" id="PS50174"/>
    </source>
</evidence>
<evidence type="ECO:0000256" key="6">
    <source>
        <dbReference type="ARBA" id="ARBA00040137"/>
    </source>
</evidence>
<dbReference type="InterPro" id="IPR000467">
    <property type="entry name" value="G_patch_dom"/>
</dbReference>
<dbReference type="SMART" id="SM00443">
    <property type="entry name" value="G_patch"/>
    <property type="match status" value="1"/>
</dbReference>
<evidence type="ECO:0000256" key="1">
    <source>
        <dbReference type="ARBA" id="ARBA00004604"/>
    </source>
</evidence>
<evidence type="ECO:0000313" key="11">
    <source>
        <dbReference type="EMBL" id="KAG7724513.1"/>
    </source>
</evidence>
<feature type="domain" description="G-patch" evidence="10">
    <location>
        <begin position="25"/>
        <end position="71"/>
    </location>
</feature>
<proteinExistence type="inferred from homology"/>
<dbReference type="PANTHER" id="PTHR23149:SF31">
    <property type="entry name" value="PROTEIN PXR1"/>
    <property type="match status" value="1"/>
</dbReference>
<evidence type="ECO:0000256" key="9">
    <source>
        <dbReference type="SAM" id="MobiDB-lite"/>
    </source>
</evidence>
<evidence type="ECO:0000256" key="8">
    <source>
        <dbReference type="ARBA" id="ARBA00041961"/>
    </source>
</evidence>
<dbReference type="EMBL" id="JAHLUN010000005">
    <property type="protein sequence ID" value="KAG7766126.1"/>
    <property type="molecule type" value="Genomic_DNA"/>
</dbReference>
<evidence type="ECO:0000256" key="2">
    <source>
        <dbReference type="ARBA" id="ARBA00022517"/>
    </source>
</evidence>
<dbReference type="Pfam" id="PF01585">
    <property type="entry name" value="G-patch"/>
    <property type="match status" value="1"/>
</dbReference>
<dbReference type="Proteomes" id="UP000738402">
    <property type="component" value="Unassembled WGS sequence"/>
</dbReference>
<gene>
    <name evidence="11" type="ORF">KL933_004707</name>
    <name evidence="12" type="ORF">KL946_002306</name>
</gene>
<dbReference type="EMBL" id="JAHLUH010000016">
    <property type="protein sequence ID" value="KAG7724513.1"/>
    <property type="molecule type" value="Genomic_DNA"/>
</dbReference>
<comment type="subcellular location">
    <subcellularLocation>
        <location evidence="1">Nucleus</location>
        <location evidence="1">Nucleolus</location>
    </subcellularLocation>
</comment>
<keyword evidence="2" id="KW-0690">Ribosome biogenesis</keyword>
<evidence type="ECO:0000313" key="13">
    <source>
        <dbReference type="Proteomes" id="UP000697297"/>
    </source>
</evidence>
<dbReference type="GO" id="GO:0003676">
    <property type="term" value="F:nucleic acid binding"/>
    <property type="evidence" value="ECO:0007669"/>
    <property type="project" value="InterPro"/>
</dbReference>
<protein>
    <recommendedName>
        <fullName evidence="7">Protein PXR1</fullName>
    </recommendedName>
    <alternativeName>
        <fullName evidence="8">PinX1-related protein 1</fullName>
    </alternativeName>
    <alternativeName>
        <fullName evidence="6">Protein pxr1</fullName>
    </alternativeName>
</protein>
<sequence>MGLGAPRTKQRFGLDPRNTNWSNDVSRFGHRHLEKYGWKPGQGLGLTNNATTSHIKVVIKQDNTGLGASLARKSAKKDEFDSGECTGLDVFQRLLGRLNGKEAEVNEQMDELQRNRIINGRWGINFVRGDVLKSTWDAKEGRMREERKDKDKKDRKKKDRKHKDKKKHKEKEKSRKRKREDAEVTRESMLAPRDRSETPPVPSGRMALRQKWIQQKRLAVVDSKALQEIFMVK</sequence>
<evidence type="ECO:0000256" key="3">
    <source>
        <dbReference type="ARBA" id="ARBA00022552"/>
    </source>
</evidence>
<reference evidence="11 13" key="1">
    <citation type="journal article" date="2021" name="G3 (Bethesda)">
        <title>Genomic diversity, chromosomal rearrangements, and interspecies hybridization in the ogataea polymorpha species complex.</title>
        <authorList>
            <person name="Hanson S.J."/>
            <person name="Cinneide E.O."/>
            <person name="Salzberg L.I."/>
            <person name="Wolfe K.H."/>
            <person name="McGowan J."/>
            <person name="Fitzpatrick D.A."/>
            <person name="Matlin K."/>
        </authorList>
    </citation>
    <scope>NUCLEOTIDE SEQUENCE</scope>
    <source>
        <strain evidence="12">81-436-3</strain>
        <strain evidence="11">83-405-1</strain>
    </source>
</reference>
<comment type="caution">
    <text evidence="11">The sequence shown here is derived from an EMBL/GenBank/DDBJ whole genome shotgun (WGS) entry which is preliminary data.</text>
</comment>
<feature type="compositionally biased region" description="Basic and acidic residues" evidence="9">
    <location>
        <begin position="179"/>
        <end position="197"/>
    </location>
</feature>
<keyword evidence="4" id="KW-0539">Nucleus</keyword>
<name>A0AAN6HYE3_9ASCO</name>
<dbReference type="AlphaFoldDB" id="A0AAN6HYE3"/>
<keyword evidence="3" id="KW-0698">rRNA processing</keyword>
<dbReference type="GO" id="GO:0006364">
    <property type="term" value="P:rRNA processing"/>
    <property type="evidence" value="ECO:0007669"/>
    <property type="project" value="UniProtKB-KW"/>
</dbReference>
<keyword evidence="13" id="KW-1185">Reference proteome</keyword>
<dbReference type="PANTHER" id="PTHR23149">
    <property type="entry name" value="G PATCH DOMAIN CONTAINING PROTEIN"/>
    <property type="match status" value="1"/>
</dbReference>
<dbReference type="InterPro" id="IPR050656">
    <property type="entry name" value="PINX1"/>
</dbReference>
<feature type="compositionally biased region" description="Basic and acidic residues" evidence="9">
    <location>
        <begin position="141"/>
        <end position="152"/>
    </location>
</feature>
<dbReference type="PROSITE" id="PS50174">
    <property type="entry name" value="G_PATCH"/>
    <property type="match status" value="1"/>
</dbReference>
<feature type="region of interest" description="Disordered" evidence="9">
    <location>
        <begin position="141"/>
        <end position="208"/>
    </location>
</feature>
<evidence type="ECO:0000256" key="5">
    <source>
        <dbReference type="ARBA" id="ARBA00038007"/>
    </source>
</evidence>
<feature type="compositionally biased region" description="Basic residues" evidence="9">
    <location>
        <begin position="153"/>
        <end position="178"/>
    </location>
</feature>
<evidence type="ECO:0000256" key="4">
    <source>
        <dbReference type="ARBA" id="ARBA00023242"/>
    </source>
</evidence>
<comment type="similarity">
    <text evidence="5">Belongs to the PINX1 family.</text>
</comment>
<dbReference type="GO" id="GO:0005730">
    <property type="term" value="C:nucleolus"/>
    <property type="evidence" value="ECO:0007669"/>
    <property type="project" value="UniProtKB-SubCell"/>
</dbReference>